<name>A0A6J6SNG2_9ZZZZ</name>
<evidence type="ECO:0000313" key="1">
    <source>
        <dbReference type="EMBL" id="CAB4736205.1"/>
    </source>
</evidence>
<organism evidence="1">
    <name type="scientific">freshwater metagenome</name>
    <dbReference type="NCBI Taxonomy" id="449393"/>
    <lineage>
        <taxon>unclassified sequences</taxon>
        <taxon>metagenomes</taxon>
        <taxon>ecological metagenomes</taxon>
    </lineage>
</organism>
<sequence>MGEPAYSVLKMHCDNRIEAIAAARKEQKKRELPLFVIHPATIAAGK</sequence>
<accession>A0A6J6SNG2</accession>
<dbReference type="AlphaFoldDB" id="A0A6J6SNG2"/>
<reference evidence="1" key="1">
    <citation type="submission" date="2020-05" db="EMBL/GenBank/DDBJ databases">
        <authorList>
            <person name="Chiriac C."/>
            <person name="Salcher M."/>
            <person name="Ghai R."/>
            <person name="Kavagutti S V."/>
        </authorList>
    </citation>
    <scope>NUCLEOTIDE SEQUENCE</scope>
</reference>
<dbReference type="EMBL" id="CAEZYS010000067">
    <property type="protein sequence ID" value="CAB4736205.1"/>
    <property type="molecule type" value="Genomic_DNA"/>
</dbReference>
<protein>
    <submittedName>
        <fullName evidence="1">Unannotated protein</fullName>
    </submittedName>
</protein>
<proteinExistence type="predicted"/>
<gene>
    <name evidence="1" type="ORF">UFOPK2782_00639</name>
</gene>